<reference evidence="2" key="1">
    <citation type="submission" date="2016-10" db="EMBL/GenBank/DDBJ databases">
        <authorList>
            <person name="Varghese N."/>
            <person name="Submissions S."/>
        </authorList>
    </citation>
    <scope>NUCLEOTIDE SEQUENCE [LARGE SCALE GENOMIC DNA]</scope>
    <source>
        <strain evidence="2">DSM 26542</strain>
    </source>
</reference>
<gene>
    <name evidence="1" type="ORF">SAMN04487893_11389</name>
</gene>
<accession>A0A1I3TLD7</accession>
<sequence length="850" mass="92225">MKNDIHKSSWIVILFIIFSFELFAQSVVSFTPRSSQKAPLPYKGVSTYNIQGDFVMLGNTNMTLASYNDLKNNNSNPMVVVDKDNDGTTYNSSMAELKLGTLASECSEILYAGLYWTGRAENSGTESSYVTYNNKNYFKNKVKFKKEGKTYFEVDAVNQIAYPGSSNSFIYVGYADITDYVRAEGVGNYWVADMALLAGTNQTGYFGGWGMVVVYKNSAMKWRDITVFDGYSYISANGSTQTLDISGFKAVQSGDVKVKMGLMAGEGDVVTTGDYIEMRQRLTNNYTKLSHTNNTTDNFFNSSIFTGGNNRNPITLNNTGMDISMFDLPNDGNVLINNNQNSTRFRYGTNGDLYSIFSIVFAVDAYVPEVIGENTPANANTIHGTPVIPGQELEFDLKMYNKGEEAVKDLKVEIPIPFNVHYDGATIVIGSNSTIKIPSNTTVTWTPPVGSAPGATPQNTLGGTLVWNIGDLPKDLSKSILQGTLKYKLKVTANCAFLATAGPCALQVSLNGKITGKGATSNSVVSSDLVREYGIGACAGPIYDDFKTTITVDEAFLQACNLPVDNKNLQFKAFCSLLNNEFPRAQIVDLYPLGTKFFNQVPSSFDSNVGVVSNGFAVPTNGTKTKYYAMIPGMDPGCYIGLETSLEVINSSPTAKDVAFCEGDNVVLDVVLSSTGVANGYGLYYFSTETDTTPLTSPPSPTDVDVYTFWVAEGKVSNGILCTGPKVSFTITINPLPVVAQDVAKVSTCENNDYSLNVSTTAVSNFNWEYASVTSPTVWNPLDNSTFSSVISVSNGTLNISHATKVIDGIKVRLIGKNNTDCEKSSNEISIEIKDCQVITNPMLPNKSKN</sequence>
<name>A0A1I3TLD7_9FLAO</name>
<protein>
    <submittedName>
        <fullName evidence="1">Uncharacterized protein</fullName>
    </submittedName>
</protein>
<proteinExistence type="predicted"/>
<organism evidence="1 2">
    <name type="scientific">Myroides guanonis</name>
    <dbReference type="NCBI Taxonomy" id="1150112"/>
    <lineage>
        <taxon>Bacteria</taxon>
        <taxon>Pseudomonadati</taxon>
        <taxon>Bacteroidota</taxon>
        <taxon>Flavobacteriia</taxon>
        <taxon>Flavobacteriales</taxon>
        <taxon>Flavobacteriaceae</taxon>
        <taxon>Myroides</taxon>
    </lineage>
</organism>
<dbReference type="Proteomes" id="UP000243887">
    <property type="component" value="Unassembled WGS sequence"/>
</dbReference>
<dbReference type="STRING" id="1150112.SAMN04487893_11389"/>
<dbReference type="AlphaFoldDB" id="A0A1I3TLD7"/>
<keyword evidence="2" id="KW-1185">Reference proteome</keyword>
<evidence type="ECO:0000313" key="2">
    <source>
        <dbReference type="Proteomes" id="UP000243887"/>
    </source>
</evidence>
<dbReference type="OrthoDB" id="599464at2"/>
<evidence type="ECO:0000313" key="1">
    <source>
        <dbReference type="EMBL" id="SFJ70431.1"/>
    </source>
</evidence>
<dbReference type="EMBL" id="FORU01000013">
    <property type="protein sequence ID" value="SFJ70431.1"/>
    <property type="molecule type" value="Genomic_DNA"/>
</dbReference>
<dbReference type="RefSeq" id="WP_090680176.1">
    <property type="nucleotide sequence ID" value="NZ_FORU01000013.1"/>
</dbReference>